<dbReference type="RefSeq" id="WP_004156368.1">
    <property type="nucleotide sequence ID" value="NZ_AAWS01000027.1"/>
</dbReference>
<keyword evidence="1" id="KW-0732">Signal</keyword>
<protein>
    <recommendedName>
        <fullName evidence="4">Bacteroidetes-specific membrane protein</fullName>
    </recommendedName>
</protein>
<dbReference type="InterPro" id="IPR019861">
    <property type="entry name" value="PorP/SprF_Bacteroidetes"/>
</dbReference>
<keyword evidence="3" id="KW-1185">Reference proteome</keyword>
<feature type="signal peptide" evidence="1">
    <location>
        <begin position="1"/>
        <end position="21"/>
    </location>
</feature>
<evidence type="ECO:0000313" key="2">
    <source>
        <dbReference type="EMBL" id="EAY27025.1"/>
    </source>
</evidence>
<dbReference type="Proteomes" id="UP000004095">
    <property type="component" value="Unassembled WGS sequence"/>
</dbReference>
<evidence type="ECO:0008006" key="4">
    <source>
        <dbReference type="Google" id="ProtNLM"/>
    </source>
</evidence>
<dbReference type="EMBL" id="AAWS01000027">
    <property type="protein sequence ID" value="EAY27025.1"/>
    <property type="molecule type" value="Genomic_DNA"/>
</dbReference>
<accession>A1ZRD5</accession>
<dbReference type="NCBIfam" id="TIGR03519">
    <property type="entry name" value="T9SS_PorP_fam"/>
    <property type="match status" value="1"/>
</dbReference>
<evidence type="ECO:0000313" key="3">
    <source>
        <dbReference type="Proteomes" id="UP000004095"/>
    </source>
</evidence>
<dbReference type="Pfam" id="PF11751">
    <property type="entry name" value="PorP_SprF"/>
    <property type="match status" value="1"/>
</dbReference>
<sequence>MSFFKKTFAGFCLLFSLIGHTAFTQNIQYSQFHHSPLLLNPAAVAAKSELLALLNYRTQLTQTGQSYATSMLSVVVPFIKQRSRNNAAFGKIEHVHRWGGIGVSVLQDVEKGSDQTKLKTTGGHLTYAHNIDVGGTSYLSFGMQMGYFRRSLETDLVTESQFVYGGADPSLPANEDFVGSAVGFATFSAGMMLYSEDKHGRFKNYFSLSAYNFNQPNVTFFERAANQNTDLLPMRMVAAAGLRVYDNDRFTVLPKIRWIQQRNSSQVNVGVLTKIHPKQEDPHTSIGVGAWYSIDNAMIFSFEYYTPHFILGLSYDLRFGSNLELGEGNGIPEVALAFRKLIGEPKRKKRKIKK</sequence>
<dbReference type="eggNOG" id="COG2885">
    <property type="taxonomic scope" value="Bacteria"/>
</dbReference>
<dbReference type="OrthoDB" id="977390at2"/>
<feature type="chain" id="PRO_5002642148" description="Bacteroidetes-specific membrane protein" evidence="1">
    <location>
        <begin position="22"/>
        <end position="354"/>
    </location>
</feature>
<organism evidence="2 3">
    <name type="scientific">Microscilla marina ATCC 23134</name>
    <dbReference type="NCBI Taxonomy" id="313606"/>
    <lineage>
        <taxon>Bacteria</taxon>
        <taxon>Pseudomonadati</taxon>
        <taxon>Bacteroidota</taxon>
        <taxon>Cytophagia</taxon>
        <taxon>Cytophagales</taxon>
        <taxon>Microscillaceae</taxon>
        <taxon>Microscilla</taxon>
    </lineage>
</organism>
<gene>
    <name evidence="2" type="ORF">M23134_04713</name>
</gene>
<dbReference type="AlphaFoldDB" id="A1ZRD5"/>
<name>A1ZRD5_MICM2</name>
<reference evidence="2 3" key="1">
    <citation type="submission" date="2007-01" db="EMBL/GenBank/DDBJ databases">
        <authorList>
            <person name="Haygood M."/>
            <person name="Podell S."/>
            <person name="Anderson C."/>
            <person name="Hopkinson B."/>
            <person name="Roe K."/>
            <person name="Barbeau K."/>
            <person name="Gaasterland T."/>
            <person name="Ferriera S."/>
            <person name="Johnson J."/>
            <person name="Kravitz S."/>
            <person name="Beeson K."/>
            <person name="Sutton G."/>
            <person name="Rogers Y.-H."/>
            <person name="Friedman R."/>
            <person name="Frazier M."/>
            <person name="Venter J.C."/>
        </authorList>
    </citation>
    <scope>NUCLEOTIDE SEQUENCE [LARGE SCALE GENOMIC DNA]</scope>
    <source>
        <strain evidence="2 3">ATCC 23134</strain>
    </source>
</reference>
<evidence type="ECO:0000256" key="1">
    <source>
        <dbReference type="SAM" id="SignalP"/>
    </source>
</evidence>
<comment type="caution">
    <text evidence="2">The sequence shown here is derived from an EMBL/GenBank/DDBJ whole genome shotgun (WGS) entry which is preliminary data.</text>
</comment>
<proteinExistence type="predicted"/>